<evidence type="ECO:0000256" key="6">
    <source>
        <dbReference type="ARBA" id="ARBA00022729"/>
    </source>
</evidence>
<dbReference type="PRINTS" id="PR00019">
    <property type="entry name" value="LEURICHRPT"/>
</dbReference>
<proteinExistence type="inferred from homology"/>
<dbReference type="GO" id="GO:0005886">
    <property type="term" value="C:plasma membrane"/>
    <property type="evidence" value="ECO:0007669"/>
    <property type="project" value="UniProtKB-SubCell"/>
</dbReference>
<dbReference type="InterPro" id="IPR046956">
    <property type="entry name" value="RLP23-like"/>
</dbReference>
<evidence type="ECO:0000313" key="14">
    <source>
        <dbReference type="EMBL" id="KAK1265397.1"/>
    </source>
</evidence>
<keyword evidence="3" id="KW-1003">Cell membrane</keyword>
<evidence type="ECO:0000256" key="5">
    <source>
        <dbReference type="ARBA" id="ARBA00022692"/>
    </source>
</evidence>
<evidence type="ECO:0000256" key="3">
    <source>
        <dbReference type="ARBA" id="ARBA00022475"/>
    </source>
</evidence>
<sequence>MQYIQNIVKMSEFNLMSSGGSLVWLIWFILCVGTVNLSLCSPGSNNTSCLEVERQALLKFKEGLVYDPRHRLSSWHGEDCCRWEGIGCDNQTAHVVKLDLNNDDTDFYLGGTVGSSLLDLKHLYYLNLSRNNFEGPIPPFIGSLSELRHLDLSWNSFSGLSTLQHLDLSGVNLSESSDWFQMISTLPTTLSTLWLENCQLGSLPSSLGHHFTGCIPASIGRMSFLSHLDLSHNQLNGTIPKNIGQLSELRVLRVANNLLYGVISEDHFSKLTKLEELDLGLNSLSINVTSNWVPPFHLEYVDLSFCKLLDPKFPEWLAHEKFEYLDLSNTGISDVIPNYFWNLPYQFSYLNLSNNQIRGMLPLSFTSTISNVFDLSSNQFEGPLPPIPTNVHILYLQGNLFSGPIIFDNHENQTIELLDLSNNSINGIISPNICKSHNLKVLDLSDNHLSGELPHCLENLTGFLVVKLANNNLHGKLPSMMLHTELRALQLKNNNFSGEFPSSLKHCKKLAMIDFSQNNFHGNIPSRIWETFPSLKYLQLRSNNFSGIIPQQICDLSSLQILDLANNHLVGSIPKCIGNFRGMVRRPNGSALTDFNGTVIYMRSYEFFSLLLVRNGLELVYTNTLGLANNMDLSNNSLDGEIPESIVNLVGLQSLNLSANHLTGKIPAKIGDMNSMLSLDLSRNNLTGPIPSSLSELNFLEDLNLSFNNLSGRIPTGSQLQTFNDTSYEGNYDLCGPPTSKDCLGHGMPRSPASINQDNTADEEMLWLFLGVMLGFILGCWMVWGILLFKKDWRILYFLFLDELGDKSELRKGDDVGCFQLQSGLGFPPYWFGVLLWFSSLEKMLEHSFSLEIFLVDVNELWNNKKISDEHTTRTTRNINTLGNSITHINTITHLEKRVNLSCENLSFGGKRHSLR</sequence>
<dbReference type="PANTHER" id="PTHR48063">
    <property type="entry name" value="LRR RECEPTOR-LIKE KINASE"/>
    <property type="match status" value="1"/>
</dbReference>
<evidence type="ECO:0000256" key="2">
    <source>
        <dbReference type="ARBA" id="ARBA00009592"/>
    </source>
</evidence>
<dbReference type="PANTHER" id="PTHR48063:SF112">
    <property type="entry name" value="RECEPTOR LIKE PROTEIN 30-LIKE"/>
    <property type="match status" value="1"/>
</dbReference>
<comment type="similarity">
    <text evidence="2">Belongs to the RLP family.</text>
</comment>
<gene>
    <name evidence="14" type="ORF">QJS04_geneDACA024665</name>
</gene>
<reference evidence="14" key="1">
    <citation type="journal article" date="2023" name="Nat. Commun.">
        <title>Diploid and tetraploid genomes of Acorus and the evolution of monocots.</title>
        <authorList>
            <person name="Ma L."/>
            <person name="Liu K.W."/>
            <person name="Li Z."/>
            <person name="Hsiao Y.Y."/>
            <person name="Qi Y."/>
            <person name="Fu T."/>
            <person name="Tang G.D."/>
            <person name="Zhang D."/>
            <person name="Sun W.H."/>
            <person name="Liu D.K."/>
            <person name="Li Y."/>
            <person name="Chen G.Z."/>
            <person name="Liu X.D."/>
            <person name="Liao X.Y."/>
            <person name="Jiang Y.T."/>
            <person name="Yu X."/>
            <person name="Hao Y."/>
            <person name="Huang J."/>
            <person name="Zhao X.W."/>
            <person name="Ke S."/>
            <person name="Chen Y.Y."/>
            <person name="Wu W.L."/>
            <person name="Hsu J.L."/>
            <person name="Lin Y.F."/>
            <person name="Huang M.D."/>
            <person name="Li C.Y."/>
            <person name="Huang L."/>
            <person name="Wang Z.W."/>
            <person name="Zhao X."/>
            <person name="Zhong W.Y."/>
            <person name="Peng D.H."/>
            <person name="Ahmad S."/>
            <person name="Lan S."/>
            <person name="Zhang J.S."/>
            <person name="Tsai W.C."/>
            <person name="Van de Peer Y."/>
            <person name="Liu Z.J."/>
        </authorList>
    </citation>
    <scope>NUCLEOTIDE SEQUENCE</scope>
    <source>
        <strain evidence="14">SCP</strain>
    </source>
</reference>
<reference evidence="14" key="2">
    <citation type="submission" date="2023-06" db="EMBL/GenBank/DDBJ databases">
        <authorList>
            <person name="Ma L."/>
            <person name="Liu K.-W."/>
            <person name="Li Z."/>
            <person name="Hsiao Y.-Y."/>
            <person name="Qi Y."/>
            <person name="Fu T."/>
            <person name="Tang G."/>
            <person name="Zhang D."/>
            <person name="Sun W.-H."/>
            <person name="Liu D.-K."/>
            <person name="Li Y."/>
            <person name="Chen G.-Z."/>
            <person name="Liu X.-D."/>
            <person name="Liao X.-Y."/>
            <person name="Jiang Y.-T."/>
            <person name="Yu X."/>
            <person name="Hao Y."/>
            <person name="Huang J."/>
            <person name="Zhao X.-W."/>
            <person name="Ke S."/>
            <person name="Chen Y.-Y."/>
            <person name="Wu W.-L."/>
            <person name="Hsu J.-L."/>
            <person name="Lin Y.-F."/>
            <person name="Huang M.-D."/>
            <person name="Li C.-Y."/>
            <person name="Huang L."/>
            <person name="Wang Z.-W."/>
            <person name="Zhao X."/>
            <person name="Zhong W.-Y."/>
            <person name="Peng D.-H."/>
            <person name="Ahmad S."/>
            <person name="Lan S."/>
            <person name="Zhang J.-S."/>
            <person name="Tsai W.-C."/>
            <person name="Van De Peer Y."/>
            <person name="Liu Z.-J."/>
        </authorList>
    </citation>
    <scope>NUCLEOTIDE SEQUENCE</scope>
    <source>
        <strain evidence="14">SCP</strain>
        <tissue evidence="14">Leaves</tissue>
    </source>
</reference>
<organism evidence="14 15">
    <name type="scientific">Acorus gramineus</name>
    <name type="common">Dwarf sweet flag</name>
    <dbReference type="NCBI Taxonomy" id="55184"/>
    <lineage>
        <taxon>Eukaryota</taxon>
        <taxon>Viridiplantae</taxon>
        <taxon>Streptophyta</taxon>
        <taxon>Embryophyta</taxon>
        <taxon>Tracheophyta</taxon>
        <taxon>Spermatophyta</taxon>
        <taxon>Magnoliopsida</taxon>
        <taxon>Liliopsida</taxon>
        <taxon>Acoraceae</taxon>
        <taxon>Acorus</taxon>
    </lineage>
</organism>
<dbReference type="Gene3D" id="3.80.10.10">
    <property type="entry name" value="Ribonuclease Inhibitor"/>
    <property type="match status" value="3"/>
</dbReference>
<evidence type="ECO:0000256" key="11">
    <source>
        <dbReference type="ARBA" id="ARBA00023180"/>
    </source>
</evidence>
<evidence type="ECO:0000256" key="12">
    <source>
        <dbReference type="SAM" id="Phobius"/>
    </source>
</evidence>
<dbReference type="EMBL" id="JAUJYN010000008">
    <property type="protein sequence ID" value="KAK1265397.1"/>
    <property type="molecule type" value="Genomic_DNA"/>
</dbReference>
<dbReference type="AlphaFoldDB" id="A0AAV9AMU3"/>
<dbReference type="SMART" id="SM00365">
    <property type="entry name" value="LRR_SD22"/>
    <property type="match status" value="5"/>
</dbReference>
<keyword evidence="14" id="KW-0808">Transferase</keyword>
<evidence type="ECO:0000256" key="8">
    <source>
        <dbReference type="ARBA" id="ARBA00022989"/>
    </source>
</evidence>
<dbReference type="FunFam" id="3.80.10.10:FF:000129">
    <property type="entry name" value="Leucine-rich repeat receptor-like kinase"/>
    <property type="match status" value="1"/>
</dbReference>
<keyword evidence="7" id="KW-0677">Repeat</keyword>
<keyword evidence="14" id="KW-0418">Kinase</keyword>
<dbReference type="FunFam" id="3.80.10.10:FF:000095">
    <property type="entry name" value="LRR receptor-like serine/threonine-protein kinase GSO1"/>
    <property type="match status" value="1"/>
</dbReference>
<dbReference type="GO" id="GO:0016301">
    <property type="term" value="F:kinase activity"/>
    <property type="evidence" value="ECO:0007669"/>
    <property type="project" value="UniProtKB-KW"/>
</dbReference>
<dbReference type="Pfam" id="PF00560">
    <property type="entry name" value="LRR_1"/>
    <property type="match status" value="11"/>
</dbReference>
<dbReference type="Pfam" id="PF08263">
    <property type="entry name" value="LRRNT_2"/>
    <property type="match status" value="1"/>
</dbReference>
<keyword evidence="5 12" id="KW-0812">Transmembrane</keyword>
<dbReference type="InterPro" id="IPR003591">
    <property type="entry name" value="Leu-rich_rpt_typical-subtyp"/>
</dbReference>
<dbReference type="Pfam" id="PF13855">
    <property type="entry name" value="LRR_8"/>
    <property type="match status" value="1"/>
</dbReference>
<evidence type="ECO:0000256" key="1">
    <source>
        <dbReference type="ARBA" id="ARBA00004251"/>
    </source>
</evidence>
<feature type="transmembrane region" description="Helical" evidence="12">
    <location>
        <begin position="765"/>
        <end position="789"/>
    </location>
</feature>
<dbReference type="Proteomes" id="UP001179952">
    <property type="component" value="Unassembled WGS sequence"/>
</dbReference>
<evidence type="ECO:0000256" key="10">
    <source>
        <dbReference type="ARBA" id="ARBA00023170"/>
    </source>
</evidence>
<dbReference type="SUPFAM" id="SSF52058">
    <property type="entry name" value="L domain-like"/>
    <property type="match status" value="3"/>
</dbReference>
<feature type="transmembrane region" description="Helical" evidence="12">
    <location>
        <begin position="21"/>
        <end position="39"/>
    </location>
</feature>
<name>A0AAV9AMU3_ACOGR</name>
<dbReference type="PROSITE" id="PS51450">
    <property type="entry name" value="LRR"/>
    <property type="match status" value="2"/>
</dbReference>
<keyword evidence="11" id="KW-0325">Glycoprotein</keyword>
<evidence type="ECO:0000256" key="9">
    <source>
        <dbReference type="ARBA" id="ARBA00023136"/>
    </source>
</evidence>
<accession>A0AAV9AMU3</accession>
<evidence type="ECO:0000259" key="13">
    <source>
        <dbReference type="Pfam" id="PF08263"/>
    </source>
</evidence>
<protein>
    <submittedName>
        <fullName evidence="14">Inactive leucine-rich repeat receptor-like protein kinase</fullName>
    </submittedName>
</protein>
<keyword evidence="15" id="KW-1185">Reference proteome</keyword>
<dbReference type="InterPro" id="IPR032675">
    <property type="entry name" value="LRR_dom_sf"/>
</dbReference>
<dbReference type="FunFam" id="3.80.10.10:FF:001347">
    <property type="entry name" value="LRR receptor-like serine/threonine-protein kinase GSO2"/>
    <property type="match status" value="1"/>
</dbReference>
<feature type="domain" description="Leucine-rich repeat-containing N-terminal plant-type" evidence="13">
    <location>
        <begin position="53"/>
        <end position="89"/>
    </location>
</feature>
<keyword evidence="6" id="KW-0732">Signal</keyword>
<dbReference type="InterPro" id="IPR001611">
    <property type="entry name" value="Leu-rich_rpt"/>
</dbReference>
<dbReference type="SMART" id="SM00369">
    <property type="entry name" value="LRR_TYP"/>
    <property type="match status" value="7"/>
</dbReference>
<evidence type="ECO:0000256" key="4">
    <source>
        <dbReference type="ARBA" id="ARBA00022614"/>
    </source>
</evidence>
<comment type="subcellular location">
    <subcellularLocation>
        <location evidence="1">Cell membrane</location>
        <topology evidence="1">Single-pass type I membrane protein</topology>
    </subcellularLocation>
</comment>
<keyword evidence="4" id="KW-0433">Leucine-rich repeat</keyword>
<evidence type="ECO:0000313" key="15">
    <source>
        <dbReference type="Proteomes" id="UP001179952"/>
    </source>
</evidence>
<evidence type="ECO:0000256" key="7">
    <source>
        <dbReference type="ARBA" id="ARBA00022737"/>
    </source>
</evidence>
<comment type="caution">
    <text evidence="14">The sequence shown here is derived from an EMBL/GenBank/DDBJ whole genome shotgun (WGS) entry which is preliminary data.</text>
</comment>
<keyword evidence="9 12" id="KW-0472">Membrane</keyword>
<keyword evidence="8 12" id="KW-1133">Transmembrane helix</keyword>
<dbReference type="InterPro" id="IPR013210">
    <property type="entry name" value="LRR_N_plant-typ"/>
</dbReference>
<keyword evidence="10 14" id="KW-0675">Receptor</keyword>
<dbReference type="FunFam" id="3.80.10.10:FF:000111">
    <property type="entry name" value="LRR receptor-like serine/threonine-protein kinase ERECTA"/>
    <property type="match status" value="1"/>
</dbReference>